<comment type="caution">
    <text evidence="6">The sequence shown here is derived from an EMBL/GenBank/DDBJ whole genome shotgun (WGS) entry which is preliminary data.</text>
</comment>
<dbReference type="Gene3D" id="3.30.565.10">
    <property type="entry name" value="Histidine kinase-like ATPase, C-terminal domain"/>
    <property type="match status" value="1"/>
</dbReference>
<evidence type="ECO:0000259" key="5">
    <source>
        <dbReference type="PROSITE" id="PS50109"/>
    </source>
</evidence>
<dbReference type="SUPFAM" id="SSF55874">
    <property type="entry name" value="ATPase domain of HSP90 chaperone/DNA topoisomerase II/histidine kinase"/>
    <property type="match status" value="1"/>
</dbReference>
<keyword evidence="4" id="KW-1133">Transmembrane helix</keyword>
<feature type="transmembrane region" description="Helical" evidence="4">
    <location>
        <begin position="44"/>
        <end position="64"/>
    </location>
</feature>
<evidence type="ECO:0000313" key="7">
    <source>
        <dbReference type="Proteomes" id="UP000282837"/>
    </source>
</evidence>
<dbReference type="PANTHER" id="PTHR43547:SF2">
    <property type="entry name" value="HYBRID SIGNAL TRANSDUCTION HISTIDINE KINASE C"/>
    <property type="match status" value="1"/>
</dbReference>
<proteinExistence type="predicted"/>
<keyword evidence="4" id="KW-0812">Transmembrane</keyword>
<organism evidence="6 7">
    <name type="scientific">Novosphingobium umbonatum</name>
    <dbReference type="NCBI Taxonomy" id="1908524"/>
    <lineage>
        <taxon>Bacteria</taxon>
        <taxon>Pseudomonadati</taxon>
        <taxon>Pseudomonadota</taxon>
        <taxon>Alphaproteobacteria</taxon>
        <taxon>Sphingomonadales</taxon>
        <taxon>Sphingomonadaceae</taxon>
        <taxon>Novosphingobium</taxon>
    </lineage>
</organism>
<evidence type="ECO:0000256" key="2">
    <source>
        <dbReference type="ARBA" id="ARBA00012438"/>
    </source>
</evidence>
<dbReference type="PANTHER" id="PTHR43547">
    <property type="entry name" value="TWO-COMPONENT HISTIDINE KINASE"/>
    <property type="match status" value="1"/>
</dbReference>
<feature type="transmembrane region" description="Helical" evidence="4">
    <location>
        <begin position="70"/>
        <end position="87"/>
    </location>
</feature>
<keyword evidence="3" id="KW-0597">Phosphoprotein</keyword>
<dbReference type="InterPro" id="IPR014265">
    <property type="entry name" value="XrtA/PrsK"/>
</dbReference>
<keyword evidence="6" id="KW-0418">Kinase</keyword>
<dbReference type="InterPro" id="IPR005467">
    <property type="entry name" value="His_kinase_dom"/>
</dbReference>
<dbReference type="InterPro" id="IPR004358">
    <property type="entry name" value="Sig_transdc_His_kin-like_C"/>
</dbReference>
<dbReference type="AlphaFoldDB" id="A0A3S2Y8U0"/>
<dbReference type="RefSeq" id="WP_127706773.1">
    <property type="nucleotide sequence ID" value="NZ_SACO01000003.1"/>
</dbReference>
<feature type="transmembrane region" description="Helical" evidence="4">
    <location>
        <begin position="99"/>
        <end position="118"/>
    </location>
</feature>
<evidence type="ECO:0000313" key="6">
    <source>
        <dbReference type="EMBL" id="RVU06156.1"/>
    </source>
</evidence>
<dbReference type="InterPro" id="IPR003594">
    <property type="entry name" value="HATPase_dom"/>
</dbReference>
<evidence type="ECO:0000256" key="3">
    <source>
        <dbReference type="ARBA" id="ARBA00022553"/>
    </source>
</evidence>
<name>A0A3S2Y8U0_9SPHN</name>
<dbReference type="InterPro" id="IPR003018">
    <property type="entry name" value="GAF"/>
</dbReference>
<dbReference type="Gene3D" id="3.30.450.40">
    <property type="match status" value="1"/>
</dbReference>
<evidence type="ECO:0000256" key="4">
    <source>
        <dbReference type="SAM" id="Phobius"/>
    </source>
</evidence>
<keyword evidence="6" id="KW-0808">Transferase</keyword>
<dbReference type="EMBL" id="SACO01000003">
    <property type="protein sequence ID" value="RVU06156.1"/>
    <property type="molecule type" value="Genomic_DNA"/>
</dbReference>
<feature type="transmembrane region" description="Helical" evidence="4">
    <location>
        <begin position="169"/>
        <end position="192"/>
    </location>
</feature>
<feature type="transmembrane region" description="Helical" evidence="4">
    <location>
        <begin position="12"/>
        <end position="32"/>
    </location>
</feature>
<feature type="transmembrane region" description="Helical" evidence="4">
    <location>
        <begin position="198"/>
        <end position="217"/>
    </location>
</feature>
<keyword evidence="4" id="KW-0472">Membrane</keyword>
<dbReference type="SMART" id="SM00387">
    <property type="entry name" value="HATPase_c"/>
    <property type="match status" value="1"/>
</dbReference>
<dbReference type="PROSITE" id="PS50109">
    <property type="entry name" value="HIS_KIN"/>
    <property type="match status" value="1"/>
</dbReference>
<comment type="catalytic activity">
    <reaction evidence="1">
        <text>ATP + protein L-histidine = ADP + protein N-phospho-L-histidine.</text>
        <dbReference type="EC" id="2.7.13.3"/>
    </reaction>
</comment>
<dbReference type="EC" id="2.7.13.3" evidence="2"/>
<dbReference type="OrthoDB" id="9785691at2"/>
<evidence type="ECO:0000256" key="1">
    <source>
        <dbReference type="ARBA" id="ARBA00000085"/>
    </source>
</evidence>
<feature type="domain" description="Histidine kinase" evidence="5">
    <location>
        <begin position="488"/>
        <end position="688"/>
    </location>
</feature>
<dbReference type="SUPFAM" id="SSF55781">
    <property type="entry name" value="GAF domain-like"/>
    <property type="match status" value="1"/>
</dbReference>
<dbReference type="GO" id="GO:0000155">
    <property type="term" value="F:phosphorelay sensor kinase activity"/>
    <property type="evidence" value="ECO:0007669"/>
    <property type="project" value="TreeGrafter"/>
</dbReference>
<dbReference type="Pfam" id="PF02518">
    <property type="entry name" value="HATPase_c"/>
    <property type="match status" value="1"/>
</dbReference>
<keyword evidence="7" id="KW-1185">Reference proteome</keyword>
<feature type="transmembrane region" description="Helical" evidence="4">
    <location>
        <begin position="237"/>
        <end position="257"/>
    </location>
</feature>
<protein>
    <recommendedName>
        <fullName evidence="2">histidine kinase</fullName>
        <ecNumber evidence="2">2.7.13.3</ecNumber>
    </recommendedName>
</protein>
<dbReference type="Pfam" id="PF01590">
    <property type="entry name" value="GAF"/>
    <property type="match status" value="1"/>
</dbReference>
<dbReference type="NCBIfam" id="TIGR02916">
    <property type="entry name" value="PEP_his_kin"/>
    <property type="match status" value="1"/>
</dbReference>
<feature type="transmembrane region" description="Helical" evidence="4">
    <location>
        <begin position="138"/>
        <end position="157"/>
    </location>
</feature>
<sequence>MHPAMEAWPEVTSATHLAGACAAITVAVSLLGQPERFCGAGRKLALALACTGLWSLSVAAQGAWGMAAQAMLGLRNLSYLLALYHMFASDGRHRQVAQVVPVLASLVLVDVLGPLAHILEMRLDPASMTKDATYRLHILIAMLGVVGSLVLVHNLYASASNSARQILRWPAAGLAVIWGFDLNLYTVAYLAKSWPGELAALHGLAVLGLAGILALGASRRRELLAIRPSRTVTFQSLSLLVIGAYFVAMLGVAQWLALAGGEWARWWEFGFLIVAISGASLMLPSRRLRAWLRVKLSKHLFQHRYDYRQEWLRFVQTIARNGADAAPLEKRAIQAMADMTDSPSGLLLTPDDQGDLVLAARWEWGALDVPSPALGGEASAFLTAQDHIIELDVLRQGDRGIKGEGAIVPAWLLQEGRAWALVPLQHFGRLVGVVVLTRPPHDRPLDWEDFDLLRVVGQQIATYLAEHQGQTALAEAAQFDEFHRRIAFVMHDIKNLASQFSLLARNAERHSENPAFRADMLVTLRTSAERLNHLVARLSRYGGTVERLEPVALPDLAQEVAKAFPPAKVQVVAPEDCVVLGHRHALEQVLRHLLQNGVEASAAEASVLLSISRDGAQARVEVIDSGHGMSAQFIRNRLFRPFDSTKSGGFGLGAYEARELVRAMQGRMAVESREGLGTRFIIHLPLAQRPADSIIEKVA</sequence>
<dbReference type="InterPro" id="IPR036890">
    <property type="entry name" value="HATPase_C_sf"/>
</dbReference>
<gene>
    <name evidence="6" type="primary">prsK</name>
    <name evidence="6" type="ORF">EOE18_04730</name>
</gene>
<dbReference type="InterPro" id="IPR029016">
    <property type="entry name" value="GAF-like_dom_sf"/>
</dbReference>
<accession>A0A3S2Y8U0</accession>
<dbReference type="PRINTS" id="PR00344">
    <property type="entry name" value="BCTRLSENSOR"/>
</dbReference>
<reference evidence="6 7" key="1">
    <citation type="submission" date="2019-01" db="EMBL/GenBank/DDBJ databases">
        <authorList>
            <person name="Chen W.-M."/>
        </authorList>
    </citation>
    <scope>NUCLEOTIDE SEQUENCE [LARGE SCALE GENOMIC DNA]</scope>
    <source>
        <strain evidence="6 7">FSY-9</strain>
    </source>
</reference>
<dbReference type="Proteomes" id="UP000282837">
    <property type="component" value="Unassembled WGS sequence"/>
</dbReference>
<feature type="transmembrane region" description="Helical" evidence="4">
    <location>
        <begin position="263"/>
        <end position="283"/>
    </location>
</feature>